<protein>
    <recommendedName>
        <fullName evidence="1">Ribosomal RNA large subunit methyltransferase K/L-like methyltransferase domain-containing protein</fullName>
    </recommendedName>
</protein>
<evidence type="ECO:0000313" key="3">
    <source>
        <dbReference type="Proteomes" id="UP000034837"/>
    </source>
</evidence>
<dbReference type="PANTHER" id="PTHR14911:SF13">
    <property type="entry name" value="TRNA (GUANINE(6)-N2)-METHYLTRANSFERASE THUMP3"/>
    <property type="match status" value="1"/>
</dbReference>
<dbReference type="AlphaFoldDB" id="A0A0G1CCG2"/>
<dbReference type="Proteomes" id="UP000034837">
    <property type="component" value="Unassembled WGS sequence"/>
</dbReference>
<sequence>MLYLFILGREPLLSLAEINSVLKKEKINFSLKAWATPFCVIESESILDVPFLMQELGGTIKISLVFNQIETTPEMSSEKLAEAIKEKTLPLLKEKGAGNKKVFFGLSFYNHRTIKKNPSKFLKNLGLEIKNTLEKNGIKSRLVTSNEDNLSSVTVKMNKLLSPRGAEIILADDEKNIWLAETKAVQPFDKFSERDFGRPGRDVFSGMLPPKLAKIMINLAETIKTAKLLDPFCGSGTILTEAGLMNYKNLFGSDNSPKAITDTEKNLAWGGGRAEIKVCDAQKLSECFQQKFEAIITEPFLGPPLRGGENKDQLLQTRKQLTDLYSSSLKEFHKILTDGGTVVMIWPIIGEVNLPLKEKLKGIGWQIIPLLEKTAFTEEQKTISYFRPEQKVKREIVKLKKLPS</sequence>
<dbReference type="EMBL" id="LCDO01000013">
    <property type="protein sequence ID" value="KKS56386.1"/>
    <property type="molecule type" value="Genomic_DNA"/>
</dbReference>
<dbReference type="Pfam" id="PF01170">
    <property type="entry name" value="UPF0020"/>
    <property type="match status" value="1"/>
</dbReference>
<dbReference type="SUPFAM" id="SSF53335">
    <property type="entry name" value="S-adenosyl-L-methionine-dependent methyltransferases"/>
    <property type="match status" value="1"/>
</dbReference>
<accession>A0A0G1CCG2</accession>
<name>A0A0G1CCG2_9BACT</name>
<proteinExistence type="predicted"/>
<gene>
    <name evidence="2" type="ORF">UV20_C0013G0004</name>
</gene>
<dbReference type="CDD" id="cd02440">
    <property type="entry name" value="AdoMet_MTases"/>
    <property type="match status" value="1"/>
</dbReference>
<comment type="caution">
    <text evidence="2">The sequence shown here is derived from an EMBL/GenBank/DDBJ whole genome shotgun (WGS) entry which is preliminary data.</text>
</comment>
<dbReference type="GO" id="GO:0016423">
    <property type="term" value="F:tRNA (guanine) methyltransferase activity"/>
    <property type="evidence" value="ECO:0007669"/>
    <property type="project" value="TreeGrafter"/>
</dbReference>
<dbReference type="Gene3D" id="3.40.50.150">
    <property type="entry name" value="Vaccinia Virus protein VP39"/>
    <property type="match status" value="1"/>
</dbReference>
<dbReference type="PANTHER" id="PTHR14911">
    <property type="entry name" value="THUMP DOMAIN-CONTAINING"/>
    <property type="match status" value="1"/>
</dbReference>
<reference evidence="2 3" key="1">
    <citation type="journal article" date="2015" name="Nature">
        <title>rRNA introns, odd ribosomes, and small enigmatic genomes across a large radiation of phyla.</title>
        <authorList>
            <person name="Brown C.T."/>
            <person name="Hug L.A."/>
            <person name="Thomas B.C."/>
            <person name="Sharon I."/>
            <person name="Castelle C.J."/>
            <person name="Singh A."/>
            <person name="Wilkins M.J."/>
            <person name="Williams K.H."/>
            <person name="Banfield J.F."/>
        </authorList>
    </citation>
    <scope>NUCLEOTIDE SEQUENCE [LARGE SCALE GENOMIC DNA]</scope>
</reference>
<feature type="domain" description="Ribosomal RNA large subunit methyltransferase K/L-like methyltransferase" evidence="1">
    <location>
        <begin position="205"/>
        <end position="345"/>
    </location>
</feature>
<dbReference type="InterPro" id="IPR000241">
    <property type="entry name" value="RlmKL-like_Mtase"/>
</dbReference>
<dbReference type="InterPro" id="IPR029063">
    <property type="entry name" value="SAM-dependent_MTases_sf"/>
</dbReference>
<organism evidence="2 3">
    <name type="scientific">Candidatus Magasanikbacteria bacterium GW2011_GWA2_42_32</name>
    <dbReference type="NCBI Taxonomy" id="1619039"/>
    <lineage>
        <taxon>Bacteria</taxon>
        <taxon>Candidatus Magasanikiibacteriota</taxon>
    </lineage>
</organism>
<evidence type="ECO:0000313" key="2">
    <source>
        <dbReference type="EMBL" id="KKS56386.1"/>
    </source>
</evidence>
<dbReference type="GO" id="GO:0030488">
    <property type="term" value="P:tRNA methylation"/>
    <property type="evidence" value="ECO:0007669"/>
    <property type="project" value="TreeGrafter"/>
</dbReference>
<evidence type="ECO:0000259" key="1">
    <source>
        <dbReference type="Pfam" id="PF01170"/>
    </source>
</evidence>